<dbReference type="SFLD" id="SFLDG01065">
    <property type="entry name" value="anaerobic_coproporphyrinogen-I"/>
    <property type="match status" value="1"/>
</dbReference>
<dbReference type="Pfam" id="PF04055">
    <property type="entry name" value="Radical_SAM"/>
    <property type="match status" value="1"/>
</dbReference>
<dbReference type="InterPro" id="IPR007197">
    <property type="entry name" value="rSAM"/>
</dbReference>
<gene>
    <name evidence="18" type="primary">hemN</name>
    <name evidence="18" type="ORF">EFA69_19245</name>
</gene>
<keyword evidence="9 14" id="KW-0560">Oxidoreductase</keyword>
<dbReference type="GO" id="GO:0004109">
    <property type="term" value="F:coproporphyrinogen oxidase activity"/>
    <property type="evidence" value="ECO:0007669"/>
    <property type="project" value="InterPro"/>
</dbReference>
<dbReference type="GO" id="GO:0051989">
    <property type="term" value="F:coproporphyrinogen dehydrogenase activity"/>
    <property type="evidence" value="ECO:0007669"/>
    <property type="project" value="UniProtKB-EC"/>
</dbReference>
<evidence type="ECO:0000256" key="13">
    <source>
        <dbReference type="ARBA" id="ARBA00048321"/>
    </source>
</evidence>
<accession>A0A3M9MSG2</accession>
<evidence type="ECO:0000256" key="15">
    <source>
        <dbReference type="PIRSR" id="PIRSR000167-1"/>
    </source>
</evidence>
<evidence type="ECO:0000256" key="12">
    <source>
        <dbReference type="ARBA" id="ARBA00023244"/>
    </source>
</evidence>
<evidence type="ECO:0000313" key="18">
    <source>
        <dbReference type="EMBL" id="RNI28462.1"/>
    </source>
</evidence>
<dbReference type="SUPFAM" id="SSF102114">
    <property type="entry name" value="Radical SAM enzymes"/>
    <property type="match status" value="1"/>
</dbReference>
<dbReference type="GO" id="GO:0046872">
    <property type="term" value="F:metal ion binding"/>
    <property type="evidence" value="ECO:0007669"/>
    <property type="project" value="UniProtKB-KW"/>
</dbReference>
<evidence type="ECO:0000256" key="14">
    <source>
        <dbReference type="PIRNR" id="PIRNR000167"/>
    </source>
</evidence>
<dbReference type="Gene3D" id="3.20.20.70">
    <property type="entry name" value="Aldolase class I"/>
    <property type="match status" value="1"/>
</dbReference>
<name>A0A3M9MSG2_9BACT</name>
<proteinExistence type="inferred from homology"/>
<keyword evidence="10 14" id="KW-0408">Iron</keyword>
<dbReference type="EMBL" id="RJJE01000017">
    <property type="protein sequence ID" value="RNI28462.1"/>
    <property type="molecule type" value="Genomic_DNA"/>
</dbReference>
<evidence type="ECO:0000259" key="17">
    <source>
        <dbReference type="PROSITE" id="PS51918"/>
    </source>
</evidence>
<evidence type="ECO:0000256" key="3">
    <source>
        <dbReference type="ARBA" id="ARBA00005493"/>
    </source>
</evidence>
<feature type="binding site" evidence="15">
    <location>
        <position position="146"/>
    </location>
    <ligand>
        <name>S-adenosyl-L-methionine</name>
        <dbReference type="ChEBI" id="CHEBI:59789"/>
        <label>1</label>
    </ligand>
</feature>
<dbReference type="PIRSF" id="PIRSF000167">
    <property type="entry name" value="HemN"/>
    <property type="match status" value="1"/>
</dbReference>
<reference evidence="18 19" key="1">
    <citation type="submission" date="2018-11" db="EMBL/GenBank/DDBJ databases">
        <title>Rufibacter latericius sp. nov., isolated from water in Baiyang Lake.</title>
        <authorList>
            <person name="Yang Y."/>
        </authorList>
    </citation>
    <scope>NUCLEOTIDE SEQUENCE [LARGE SCALE GENOMIC DNA]</scope>
    <source>
        <strain evidence="18 19">MCC P1</strain>
    </source>
</reference>
<feature type="binding site" evidence="16">
    <location>
        <position position="69"/>
    </location>
    <ligand>
        <name>[4Fe-4S] cluster</name>
        <dbReference type="ChEBI" id="CHEBI:49883"/>
        <note>4Fe-4S-S-AdoMet</note>
    </ligand>
</feature>
<evidence type="ECO:0000256" key="10">
    <source>
        <dbReference type="ARBA" id="ARBA00023004"/>
    </source>
</evidence>
<sequence>MSPEALIQKYNVSAPRYTSYPTVPFWDKAAPTAAQWFEVVEKTFTESNATKGISLYLHLPFCESLCTYCGCNTRITKNHGVEQGYIETLLAEWQQYLNHFSEKPIIRELHLGGGTPTFFSPENLKLLMEGILATAEIHPEREFSFEGHPNNTTAEHLQTLYDLGFRRVSFGIQDFDPLVQLTINRIQPFENVLRATQDARRIGYESVNFDLIYGLPHQTLASVAETIDLAGQLKPDRIAFYSYAHVPWVKPSQRGYSEKDLPSGAAKRALYELGLEKLKALGYHDIGMDHFALPHDALFLAQQNGTLHRNFMGYTTCHTDLLIGLGASSISDAKYGYLQNLKKVEEYKAGIAAGDLAILKGHLLTPEDLIRKEAILDIACKGELELHRDIAFLLDDQTREALLEMEDEGLITFRARSLVVTPQGQPFIRNICMLFDQKVKQTQQEFSTTFSKAI</sequence>
<keyword evidence="19" id="KW-1185">Reference proteome</keyword>
<dbReference type="GO" id="GO:0051539">
    <property type="term" value="F:4 iron, 4 sulfur cluster binding"/>
    <property type="evidence" value="ECO:0007669"/>
    <property type="project" value="UniProtKB-KW"/>
</dbReference>
<evidence type="ECO:0000256" key="5">
    <source>
        <dbReference type="ARBA" id="ARBA00022485"/>
    </source>
</evidence>
<feature type="binding site" evidence="15">
    <location>
        <begin position="114"/>
        <end position="115"/>
    </location>
    <ligand>
        <name>S-adenosyl-L-methionine</name>
        <dbReference type="ChEBI" id="CHEBI:59789"/>
        <label>2</label>
    </ligand>
</feature>
<feature type="binding site" evidence="15">
    <location>
        <position position="330"/>
    </location>
    <ligand>
        <name>S-adenosyl-L-methionine</name>
        <dbReference type="ChEBI" id="CHEBI:59789"/>
        <label>1</label>
    </ligand>
</feature>
<dbReference type="EC" id="1.3.98.3" evidence="14"/>
<dbReference type="GO" id="GO:0005737">
    <property type="term" value="C:cytoplasm"/>
    <property type="evidence" value="ECO:0007669"/>
    <property type="project" value="UniProtKB-SubCell"/>
</dbReference>
<feature type="binding site" evidence="15">
    <location>
        <position position="113"/>
    </location>
    <ligand>
        <name>S-adenosyl-L-methionine</name>
        <dbReference type="ChEBI" id="CHEBI:59789"/>
        <label>1</label>
    </ligand>
</feature>
<evidence type="ECO:0000256" key="4">
    <source>
        <dbReference type="ARBA" id="ARBA00011245"/>
    </source>
</evidence>
<evidence type="ECO:0000256" key="7">
    <source>
        <dbReference type="ARBA" id="ARBA00022691"/>
    </source>
</evidence>
<comment type="cofactor">
    <cofactor evidence="14 16">
        <name>[4Fe-4S] cluster</name>
        <dbReference type="ChEBI" id="CHEBI:49883"/>
    </cofactor>
    <text evidence="14 16">Binds 1 [4Fe-4S] cluster. The cluster is coordinated with 3 cysteines and an exchangeable S-adenosyl-L-methionine.</text>
</comment>
<dbReference type="PANTHER" id="PTHR13932">
    <property type="entry name" value="COPROPORPHYRINIGEN III OXIDASE"/>
    <property type="match status" value="1"/>
</dbReference>
<dbReference type="UniPathway" id="UPA00251">
    <property type="reaction ID" value="UER00323"/>
</dbReference>
<evidence type="ECO:0000256" key="11">
    <source>
        <dbReference type="ARBA" id="ARBA00023014"/>
    </source>
</evidence>
<protein>
    <recommendedName>
        <fullName evidence="14">Coproporphyrinogen-III oxidase</fullName>
        <ecNumber evidence="14">1.3.98.3</ecNumber>
    </recommendedName>
</protein>
<dbReference type="InterPro" id="IPR013785">
    <property type="entry name" value="Aldolase_TIM"/>
</dbReference>
<organism evidence="18 19">
    <name type="scientific">Rufibacter immobilis</name>
    <dbReference type="NCBI Taxonomy" id="1348778"/>
    <lineage>
        <taxon>Bacteria</taxon>
        <taxon>Pseudomonadati</taxon>
        <taxon>Bacteroidota</taxon>
        <taxon>Cytophagia</taxon>
        <taxon>Cytophagales</taxon>
        <taxon>Hymenobacteraceae</taxon>
        <taxon>Rufibacter</taxon>
    </lineage>
</organism>
<feature type="binding site" evidence="15">
    <location>
        <position position="210"/>
    </location>
    <ligand>
        <name>S-adenosyl-L-methionine</name>
        <dbReference type="ChEBI" id="CHEBI:59789"/>
        <label>2</label>
    </ligand>
</feature>
<dbReference type="InterPro" id="IPR034505">
    <property type="entry name" value="Coproporphyrinogen-III_oxidase"/>
</dbReference>
<feature type="binding site" evidence="15">
    <location>
        <position position="185"/>
    </location>
    <ligand>
        <name>S-adenosyl-L-methionine</name>
        <dbReference type="ChEBI" id="CHEBI:59789"/>
        <label>2</label>
    </ligand>
</feature>
<evidence type="ECO:0000256" key="9">
    <source>
        <dbReference type="ARBA" id="ARBA00023002"/>
    </source>
</evidence>
<evidence type="ECO:0000256" key="8">
    <source>
        <dbReference type="ARBA" id="ARBA00022723"/>
    </source>
</evidence>
<dbReference type="OrthoDB" id="9808022at2"/>
<keyword evidence="8 14" id="KW-0479">Metal-binding</keyword>
<evidence type="ECO:0000256" key="2">
    <source>
        <dbReference type="ARBA" id="ARBA00004785"/>
    </source>
</evidence>
<dbReference type="InterPro" id="IPR004558">
    <property type="entry name" value="Coprogen_oxidase_HemN"/>
</dbReference>
<comment type="caution">
    <text evidence="18">The sequence shown here is derived from an EMBL/GenBank/DDBJ whole genome shotgun (WGS) entry which is preliminary data.</text>
</comment>
<comment type="subcellular location">
    <subcellularLocation>
        <location evidence="1 14">Cytoplasm</location>
    </subcellularLocation>
</comment>
<feature type="binding site" evidence="16">
    <location>
        <position position="62"/>
    </location>
    <ligand>
        <name>[4Fe-4S] cluster</name>
        <dbReference type="ChEBI" id="CHEBI:49883"/>
        <note>4Fe-4S-S-AdoMet</note>
    </ligand>
</feature>
<feature type="binding site" evidence="15">
    <location>
        <position position="56"/>
    </location>
    <ligand>
        <name>S-adenosyl-L-methionine</name>
        <dbReference type="ChEBI" id="CHEBI:59789"/>
        <label>1</label>
    </ligand>
</feature>
<dbReference type="GO" id="GO:0006782">
    <property type="term" value="P:protoporphyrinogen IX biosynthetic process"/>
    <property type="evidence" value="ECO:0007669"/>
    <property type="project" value="UniProtKB-UniPathway"/>
</dbReference>
<keyword evidence="11 14" id="KW-0411">Iron-sulfur</keyword>
<keyword evidence="5 14" id="KW-0004">4Fe-4S</keyword>
<keyword evidence="7 14" id="KW-0949">S-adenosyl-L-methionine</keyword>
<dbReference type="PROSITE" id="PS51918">
    <property type="entry name" value="RADICAL_SAM"/>
    <property type="match status" value="1"/>
</dbReference>
<dbReference type="AlphaFoldDB" id="A0A3M9MSG2"/>
<dbReference type="CDD" id="cd01335">
    <property type="entry name" value="Radical_SAM"/>
    <property type="match status" value="1"/>
</dbReference>
<comment type="subunit">
    <text evidence="4">Monomer.</text>
</comment>
<dbReference type="SFLD" id="SFLDS00029">
    <property type="entry name" value="Radical_SAM"/>
    <property type="match status" value="1"/>
</dbReference>
<dbReference type="SMART" id="SM00729">
    <property type="entry name" value="Elp3"/>
    <property type="match status" value="1"/>
</dbReference>
<dbReference type="PANTHER" id="PTHR13932:SF6">
    <property type="entry name" value="OXYGEN-INDEPENDENT COPROPORPHYRINOGEN III OXIDASE"/>
    <property type="match status" value="1"/>
</dbReference>
<evidence type="ECO:0000256" key="6">
    <source>
        <dbReference type="ARBA" id="ARBA00022490"/>
    </source>
</evidence>
<keyword evidence="6 14" id="KW-0963">Cytoplasm</keyword>
<feature type="binding site" evidence="15">
    <location>
        <position position="173"/>
    </location>
    <ligand>
        <name>S-adenosyl-L-methionine</name>
        <dbReference type="ChEBI" id="CHEBI:59789"/>
        <label>2</label>
    </ligand>
</feature>
<evidence type="ECO:0000256" key="1">
    <source>
        <dbReference type="ARBA" id="ARBA00004496"/>
    </source>
</evidence>
<dbReference type="Proteomes" id="UP000271010">
    <property type="component" value="Unassembled WGS sequence"/>
</dbReference>
<dbReference type="NCBIfam" id="TIGR00538">
    <property type="entry name" value="hemN"/>
    <property type="match status" value="1"/>
</dbReference>
<comment type="catalytic activity">
    <reaction evidence="13 14">
        <text>coproporphyrinogen III + 2 S-adenosyl-L-methionine = protoporphyrinogen IX + 2 5'-deoxyadenosine + 2 L-methionine + 2 CO2</text>
        <dbReference type="Rhea" id="RHEA:15425"/>
        <dbReference type="ChEBI" id="CHEBI:16526"/>
        <dbReference type="ChEBI" id="CHEBI:17319"/>
        <dbReference type="ChEBI" id="CHEBI:57307"/>
        <dbReference type="ChEBI" id="CHEBI:57309"/>
        <dbReference type="ChEBI" id="CHEBI:57844"/>
        <dbReference type="ChEBI" id="CHEBI:59789"/>
        <dbReference type="EC" id="1.3.98.3"/>
    </reaction>
</comment>
<comment type="pathway">
    <text evidence="2 14">Porphyrin-containing compound metabolism; protoporphyrin-IX biosynthesis; protoporphyrinogen-IX from coproporphyrinogen-III (AdoMet route): step 1/1.</text>
</comment>
<dbReference type="SFLD" id="SFLDG01082">
    <property type="entry name" value="B12-binding_domain_containing"/>
    <property type="match status" value="1"/>
</dbReference>
<feature type="binding site" evidence="16">
    <location>
        <position position="66"/>
    </location>
    <ligand>
        <name>[4Fe-4S] cluster</name>
        <dbReference type="ChEBI" id="CHEBI:49883"/>
        <note>4Fe-4S-S-AdoMet</note>
    </ligand>
</feature>
<dbReference type="Gene3D" id="1.10.10.920">
    <property type="match status" value="1"/>
</dbReference>
<evidence type="ECO:0000256" key="16">
    <source>
        <dbReference type="PIRSR" id="PIRSR000167-2"/>
    </source>
</evidence>
<feature type="binding site" evidence="15">
    <location>
        <position position="244"/>
    </location>
    <ligand>
        <name>S-adenosyl-L-methionine</name>
        <dbReference type="ChEBI" id="CHEBI:59789"/>
        <label>2</label>
    </ligand>
</feature>
<comment type="similarity">
    <text evidence="3 14">Belongs to the anaerobic coproporphyrinogen-III oxidase family.</text>
</comment>
<evidence type="ECO:0000313" key="19">
    <source>
        <dbReference type="Proteomes" id="UP000271010"/>
    </source>
</evidence>
<dbReference type="InterPro" id="IPR006638">
    <property type="entry name" value="Elp3/MiaA/NifB-like_rSAM"/>
</dbReference>
<dbReference type="InterPro" id="IPR058240">
    <property type="entry name" value="rSAM_sf"/>
</dbReference>
<feature type="domain" description="Radical SAM core" evidence="17">
    <location>
        <begin position="47"/>
        <end position="284"/>
    </location>
</feature>
<feature type="binding site" evidence="15">
    <location>
        <begin position="68"/>
        <end position="70"/>
    </location>
    <ligand>
        <name>S-adenosyl-L-methionine</name>
        <dbReference type="ChEBI" id="CHEBI:59789"/>
        <label>2</label>
    </ligand>
</feature>
<keyword evidence="12 14" id="KW-0627">Porphyrin biosynthesis</keyword>